<dbReference type="InterPro" id="IPR029787">
    <property type="entry name" value="Nucleotide_cyclase"/>
</dbReference>
<dbReference type="PROSITE" id="PS50887">
    <property type="entry name" value="GGDEF"/>
    <property type="match status" value="1"/>
</dbReference>
<dbReference type="NCBIfam" id="TIGR00229">
    <property type="entry name" value="sensory_box"/>
    <property type="match status" value="1"/>
</dbReference>
<reference evidence="5" key="1">
    <citation type="journal article" date="2014" name="Int. J. Syst. Evol. Microbiol.">
        <title>Complete genome of a new Firmicutes species belonging to the dominant human colonic microbiota ('Ruminococcus bicirculans') reveals two chromosomes and a selective capacity to utilize plant glucans.</title>
        <authorList>
            <consortium name="NISC Comparative Sequencing Program"/>
            <person name="Wegmann U."/>
            <person name="Louis P."/>
            <person name="Goesmann A."/>
            <person name="Henrissat B."/>
            <person name="Duncan S.H."/>
            <person name="Flint H.J."/>
        </authorList>
    </citation>
    <scope>NUCLEOTIDE SEQUENCE</scope>
    <source>
        <strain evidence="5">CGMCC 4.5581</strain>
    </source>
</reference>
<dbReference type="Pfam" id="PF00563">
    <property type="entry name" value="EAL"/>
    <property type="match status" value="1"/>
</dbReference>
<dbReference type="SMART" id="SM00052">
    <property type="entry name" value="EAL"/>
    <property type="match status" value="1"/>
</dbReference>
<dbReference type="Pfam" id="PF00990">
    <property type="entry name" value="GGDEF"/>
    <property type="match status" value="1"/>
</dbReference>
<feature type="domain" description="EAL" evidence="3">
    <location>
        <begin position="624"/>
        <end position="880"/>
    </location>
</feature>
<keyword evidence="1" id="KW-0472">Membrane</keyword>
<reference evidence="5" key="4">
    <citation type="submission" date="2024-05" db="EMBL/GenBank/DDBJ databases">
        <authorList>
            <person name="Sun Q."/>
            <person name="Zhou Y."/>
        </authorList>
    </citation>
    <scope>NUCLEOTIDE SEQUENCE</scope>
    <source>
        <strain evidence="5">CGMCC 4.5581</strain>
    </source>
</reference>
<evidence type="ECO:0000259" key="4">
    <source>
        <dbReference type="PROSITE" id="PS50887"/>
    </source>
</evidence>
<keyword evidence="1" id="KW-0812">Transmembrane</keyword>
<dbReference type="NCBIfam" id="TIGR00254">
    <property type="entry name" value="GGDEF"/>
    <property type="match status" value="1"/>
</dbReference>
<keyword evidence="1" id="KW-1133">Transmembrane helix</keyword>
<dbReference type="SUPFAM" id="SSF55073">
    <property type="entry name" value="Nucleotide cyclase"/>
    <property type="match status" value="1"/>
</dbReference>
<evidence type="ECO:0000259" key="3">
    <source>
        <dbReference type="PROSITE" id="PS50883"/>
    </source>
</evidence>
<dbReference type="PROSITE" id="PS50113">
    <property type="entry name" value="PAC"/>
    <property type="match status" value="1"/>
</dbReference>
<dbReference type="CDD" id="cd01948">
    <property type="entry name" value="EAL"/>
    <property type="match status" value="1"/>
</dbReference>
<dbReference type="InterPro" id="IPR043128">
    <property type="entry name" value="Rev_trsase/Diguanyl_cyclase"/>
</dbReference>
<dbReference type="SUPFAM" id="SSF55785">
    <property type="entry name" value="PYP-like sensor domain (PAS domain)"/>
    <property type="match status" value="1"/>
</dbReference>
<dbReference type="EMBL" id="JAAMPA010000001">
    <property type="protein sequence ID" value="NIH67478.1"/>
    <property type="molecule type" value="Genomic_DNA"/>
</dbReference>
<reference evidence="8" key="2">
    <citation type="journal article" date="2019" name="Int. J. Syst. Evol. Microbiol.">
        <title>The Global Catalogue of Microorganisms (GCM) 10K type strain sequencing project: providing services to taxonomists for standard genome sequencing and annotation.</title>
        <authorList>
            <consortium name="The Broad Institute Genomics Platform"/>
            <consortium name="The Broad Institute Genome Sequencing Center for Infectious Disease"/>
            <person name="Wu L."/>
            <person name="Ma J."/>
        </authorList>
    </citation>
    <scope>NUCLEOTIDE SEQUENCE [LARGE SCALE GENOMIC DNA]</scope>
    <source>
        <strain evidence="8">CGMCC 4.5581</strain>
    </source>
</reference>
<feature type="transmembrane region" description="Helical" evidence="1">
    <location>
        <begin position="100"/>
        <end position="118"/>
    </location>
</feature>
<dbReference type="Gene3D" id="3.30.450.20">
    <property type="entry name" value="PAS domain"/>
    <property type="match status" value="1"/>
</dbReference>
<evidence type="ECO:0000313" key="5">
    <source>
        <dbReference type="EMBL" id="GGL55183.1"/>
    </source>
</evidence>
<dbReference type="InterPro" id="IPR001633">
    <property type="entry name" value="EAL_dom"/>
</dbReference>
<feature type="transmembrane region" description="Helical" evidence="1">
    <location>
        <begin position="262"/>
        <end position="279"/>
    </location>
</feature>
<dbReference type="PANTHER" id="PTHR44757">
    <property type="entry name" value="DIGUANYLATE CYCLASE DGCP"/>
    <property type="match status" value="1"/>
</dbReference>
<dbReference type="EMBL" id="BMMI01000001">
    <property type="protein sequence ID" value="GGL55183.1"/>
    <property type="molecule type" value="Genomic_DNA"/>
</dbReference>
<dbReference type="InterPro" id="IPR000700">
    <property type="entry name" value="PAS-assoc_C"/>
</dbReference>
<dbReference type="CDD" id="cd00130">
    <property type="entry name" value="PAS"/>
    <property type="match status" value="1"/>
</dbReference>
<evidence type="ECO:0000259" key="2">
    <source>
        <dbReference type="PROSITE" id="PS50113"/>
    </source>
</evidence>
<dbReference type="Gene3D" id="3.20.20.450">
    <property type="entry name" value="EAL domain"/>
    <property type="match status" value="1"/>
</dbReference>
<dbReference type="SUPFAM" id="SSF141868">
    <property type="entry name" value="EAL domain-like"/>
    <property type="match status" value="1"/>
</dbReference>
<name>A0A846LQ32_9ACTN</name>
<evidence type="ECO:0000313" key="6">
    <source>
        <dbReference type="EMBL" id="NIH67478.1"/>
    </source>
</evidence>
<feature type="domain" description="PAC" evidence="2">
    <location>
        <begin position="397"/>
        <end position="450"/>
    </location>
</feature>
<evidence type="ECO:0000313" key="8">
    <source>
        <dbReference type="Proteomes" id="UP000648663"/>
    </source>
</evidence>
<evidence type="ECO:0000256" key="1">
    <source>
        <dbReference type="SAM" id="Phobius"/>
    </source>
</evidence>
<feature type="transmembrane region" description="Helical" evidence="1">
    <location>
        <begin position="221"/>
        <end position="241"/>
    </location>
</feature>
<dbReference type="Gene3D" id="3.30.70.270">
    <property type="match status" value="1"/>
</dbReference>
<dbReference type="PROSITE" id="PS50883">
    <property type="entry name" value="EAL"/>
    <property type="match status" value="1"/>
</dbReference>
<reference evidence="6 7" key="3">
    <citation type="submission" date="2020-02" db="EMBL/GenBank/DDBJ databases">
        <title>Sequencing the genomes of 1000 actinobacteria strains.</title>
        <authorList>
            <person name="Klenk H.-P."/>
        </authorList>
    </citation>
    <scope>NUCLEOTIDE SEQUENCE [LARGE SCALE GENOMIC DNA]</scope>
    <source>
        <strain evidence="6 7">DSM 45201</strain>
    </source>
</reference>
<dbReference type="SMART" id="SM00267">
    <property type="entry name" value="GGDEF"/>
    <property type="match status" value="1"/>
</dbReference>
<feature type="transmembrane region" description="Helical" evidence="1">
    <location>
        <begin position="68"/>
        <end position="88"/>
    </location>
</feature>
<evidence type="ECO:0000313" key="7">
    <source>
        <dbReference type="Proteomes" id="UP000552836"/>
    </source>
</evidence>
<dbReference type="AlphaFoldDB" id="A0A846LQ32"/>
<keyword evidence="8" id="KW-1185">Reference proteome</keyword>
<feature type="transmembrane region" description="Helical" evidence="1">
    <location>
        <begin position="193"/>
        <end position="215"/>
    </location>
</feature>
<dbReference type="RefSeq" id="WP_166754881.1">
    <property type="nucleotide sequence ID" value="NZ_BAABJU010000001.1"/>
</dbReference>
<dbReference type="InterPro" id="IPR000160">
    <property type="entry name" value="GGDEF_dom"/>
</dbReference>
<dbReference type="Proteomes" id="UP000648663">
    <property type="component" value="Unassembled WGS sequence"/>
</dbReference>
<feature type="domain" description="GGDEF" evidence="4">
    <location>
        <begin position="482"/>
        <end position="615"/>
    </location>
</feature>
<dbReference type="Proteomes" id="UP000552836">
    <property type="component" value="Unassembled WGS sequence"/>
</dbReference>
<organism evidence="6 7">
    <name type="scientific">Modestobacter marinus</name>
    <dbReference type="NCBI Taxonomy" id="477641"/>
    <lineage>
        <taxon>Bacteria</taxon>
        <taxon>Bacillati</taxon>
        <taxon>Actinomycetota</taxon>
        <taxon>Actinomycetes</taxon>
        <taxon>Geodermatophilales</taxon>
        <taxon>Geodermatophilaceae</taxon>
        <taxon>Modestobacter</taxon>
    </lineage>
</organism>
<dbReference type="Pfam" id="PF08448">
    <property type="entry name" value="PAS_4"/>
    <property type="match status" value="1"/>
</dbReference>
<dbReference type="InterPro" id="IPR052155">
    <property type="entry name" value="Biofilm_reg_signaling"/>
</dbReference>
<dbReference type="PANTHER" id="PTHR44757:SF2">
    <property type="entry name" value="BIOFILM ARCHITECTURE MAINTENANCE PROTEIN MBAA"/>
    <property type="match status" value="1"/>
</dbReference>
<protein>
    <submittedName>
        <fullName evidence="6">Diguanylate cyclase (GGDEF)-like protein/PAS domain S-box-containing protein</fullName>
    </submittedName>
</protein>
<feature type="transmembrane region" description="Helical" evidence="1">
    <location>
        <begin position="36"/>
        <end position="56"/>
    </location>
</feature>
<dbReference type="InterPro" id="IPR000014">
    <property type="entry name" value="PAS"/>
</dbReference>
<accession>A0A846LQ32</accession>
<sequence>MDSRTADGRDRRIAVGWLSLAAALVVLVGVGDGYEASSVLYLVVSTGAAVAAWLGLRRCRPGPAARWVAVAVSLNAVGDLLWQVQTWLAGSSPDVSVADAAYLASYGALGAALLVYAGDGDTHPRARFHALLDGGAVLVVALLVVWQSSVHSTLTDAGLPLGTRAIWAAYPLLDAVVIGLVVRGMVVQSRVGVPALLLGLGSCAWLASDLAWLLLAAPDTVGGWLDAGWLVGAVALAALTWTDRQDRGPGVQTELAAGTGRWRMTLAFLPLLVPGAFELRAWVTGEDIDPLPGLLATCTLTLLMIVRAQRLLTDQCRSRTEVRSLARRYEALAMTSSDAVAVVDRDGRLTADSRSLAELLGRPGGAGRSLPQLLSGVGVDPADVLAALDRARLAPGEPVELELRGDHPAGGTVWLGGRAVDLRDDPDVGGIAVSVYDITARKLAEQELAHQAFYDGLTGLANRSLFLDHTEQALRRAGRTGSPPIVLCLDLDGFKDVNDSLGHLAGDDLLCTVAERLRGVVRAADTVARLGGDEFAVLVDDTRGGLPAAASLAERLLQVLGEPVLLHGHRVTVAASIGIVAAEPEATPLSLFRDADIAMYRAKAAGRAQWVVFDPGMRAAALERIELERELGGALAAGQLRLVYQPVVDLQTEQVVGFEALLRWQHPTLGAIGPDRFVPVAEDSGHIVPIGRWVLAEATATAARWQRAHPRATPLSMAVNVSARQLAGGTLVEHVAEALASSGIAPSSLVLEVTETALVTDPDAVAERLTELRALGTRLALDDFGTGYSSLSYLRQFDVDVLKIDRSFVDLLDGSADDAAIVHGLVQLGRTLRLEVVAEGVETEAQRDRLRAERCDLAQGWLFAKPLEADEAELLLLAQASGAPALPRPRPATTGERPVAQA</sequence>
<dbReference type="CDD" id="cd01949">
    <property type="entry name" value="GGDEF"/>
    <property type="match status" value="1"/>
</dbReference>
<feature type="transmembrane region" description="Helical" evidence="1">
    <location>
        <begin position="12"/>
        <end position="30"/>
    </location>
</feature>
<gene>
    <name evidence="6" type="ORF">FB380_001924</name>
    <name evidence="5" type="ORF">GCM10011589_09030</name>
</gene>
<dbReference type="InterPro" id="IPR035919">
    <property type="entry name" value="EAL_sf"/>
</dbReference>
<proteinExistence type="predicted"/>
<dbReference type="InterPro" id="IPR035965">
    <property type="entry name" value="PAS-like_dom_sf"/>
</dbReference>
<feature type="transmembrane region" description="Helical" evidence="1">
    <location>
        <begin position="167"/>
        <end position="186"/>
    </location>
</feature>
<dbReference type="InterPro" id="IPR013656">
    <property type="entry name" value="PAS_4"/>
</dbReference>
<feature type="transmembrane region" description="Helical" evidence="1">
    <location>
        <begin position="130"/>
        <end position="147"/>
    </location>
</feature>
<comment type="caution">
    <text evidence="6">The sequence shown here is derived from an EMBL/GenBank/DDBJ whole genome shotgun (WGS) entry which is preliminary data.</text>
</comment>